<reference evidence="2" key="1">
    <citation type="submission" date="2023-03" db="EMBL/GenBank/DDBJ databases">
        <title>Massive genome expansion in bonnet fungi (Mycena s.s.) driven by repeated elements and novel gene families across ecological guilds.</title>
        <authorList>
            <consortium name="Lawrence Berkeley National Laboratory"/>
            <person name="Harder C.B."/>
            <person name="Miyauchi S."/>
            <person name="Viragh M."/>
            <person name="Kuo A."/>
            <person name="Thoen E."/>
            <person name="Andreopoulos B."/>
            <person name="Lu D."/>
            <person name="Skrede I."/>
            <person name="Drula E."/>
            <person name="Henrissat B."/>
            <person name="Morin E."/>
            <person name="Kohler A."/>
            <person name="Barry K."/>
            <person name="LaButti K."/>
            <person name="Morin E."/>
            <person name="Salamov A."/>
            <person name="Lipzen A."/>
            <person name="Mereny Z."/>
            <person name="Hegedus B."/>
            <person name="Baldrian P."/>
            <person name="Stursova M."/>
            <person name="Weitz H."/>
            <person name="Taylor A."/>
            <person name="Grigoriev I.V."/>
            <person name="Nagy L.G."/>
            <person name="Martin F."/>
            <person name="Kauserud H."/>
        </authorList>
    </citation>
    <scope>NUCLEOTIDE SEQUENCE</scope>
    <source>
        <strain evidence="2">CBHHK188m</strain>
    </source>
</reference>
<dbReference type="PANTHER" id="PTHR48079">
    <property type="entry name" value="PROTEIN YEEZ"/>
    <property type="match status" value="1"/>
</dbReference>
<dbReference type="Proteomes" id="UP001215280">
    <property type="component" value="Unassembled WGS sequence"/>
</dbReference>
<dbReference type="EMBL" id="JARJLG010000005">
    <property type="protein sequence ID" value="KAJ7780719.1"/>
    <property type="molecule type" value="Genomic_DNA"/>
</dbReference>
<comment type="caution">
    <text evidence="2">The sequence shown here is derived from an EMBL/GenBank/DDBJ whole genome shotgun (WGS) entry which is preliminary data.</text>
</comment>
<sequence>MSVKPTLLIIGPGLIGGSLLTEFLRTDQYALTVMARSAEQIAVLSQLGVKTIQAGLQDLDIIASAVEAHDITINAASADDVPVAEASINALGRNPKNAAGGQKIYIQISGAGVFGHRFSPHNSIDTIYDDSDPEIINSLSPTAPHREVDLAWHNASQELAGKVKIAIFIPATVFGIGSGPFRKVSIQIPIKIQAALKDGYASYGRDGQATFAHISISDLVTASTILLDALQNDKVDVTKNPYFNANNSVETKWLDVAKRIGSDLYARGKIPTAEARSSGSEWDFYGVYRPRTTRLRALGWKETDVDVLGGVSADVEALTSA</sequence>
<dbReference type="GO" id="GO:0004029">
    <property type="term" value="F:aldehyde dehydrogenase (NAD+) activity"/>
    <property type="evidence" value="ECO:0007669"/>
    <property type="project" value="TreeGrafter"/>
</dbReference>
<dbReference type="Gene3D" id="3.40.50.720">
    <property type="entry name" value="NAD(P)-binding Rossmann-like Domain"/>
    <property type="match status" value="1"/>
</dbReference>
<dbReference type="InterPro" id="IPR036291">
    <property type="entry name" value="NAD(P)-bd_dom_sf"/>
</dbReference>
<protein>
    <recommendedName>
        <fullName evidence="1">NAD-dependent epimerase/dehydratase domain-containing protein</fullName>
    </recommendedName>
</protein>
<dbReference type="SUPFAM" id="SSF51735">
    <property type="entry name" value="NAD(P)-binding Rossmann-fold domains"/>
    <property type="match status" value="1"/>
</dbReference>
<proteinExistence type="predicted"/>
<dbReference type="PANTHER" id="PTHR48079:SF6">
    <property type="entry name" value="NAD(P)-BINDING DOMAIN-CONTAINING PROTEIN-RELATED"/>
    <property type="match status" value="1"/>
</dbReference>
<gene>
    <name evidence="2" type="ORF">DFH07DRAFT_793179</name>
</gene>
<dbReference type="Pfam" id="PF01370">
    <property type="entry name" value="Epimerase"/>
    <property type="match status" value="1"/>
</dbReference>
<organism evidence="2 3">
    <name type="scientific">Mycena maculata</name>
    <dbReference type="NCBI Taxonomy" id="230809"/>
    <lineage>
        <taxon>Eukaryota</taxon>
        <taxon>Fungi</taxon>
        <taxon>Dikarya</taxon>
        <taxon>Basidiomycota</taxon>
        <taxon>Agaricomycotina</taxon>
        <taxon>Agaricomycetes</taxon>
        <taxon>Agaricomycetidae</taxon>
        <taxon>Agaricales</taxon>
        <taxon>Marasmiineae</taxon>
        <taxon>Mycenaceae</taxon>
        <taxon>Mycena</taxon>
    </lineage>
</organism>
<accession>A0AAD7KAT4</accession>
<dbReference type="AlphaFoldDB" id="A0AAD7KAT4"/>
<evidence type="ECO:0000313" key="3">
    <source>
        <dbReference type="Proteomes" id="UP001215280"/>
    </source>
</evidence>
<keyword evidence="3" id="KW-1185">Reference proteome</keyword>
<dbReference type="InterPro" id="IPR051783">
    <property type="entry name" value="NAD(P)-dependent_oxidoreduct"/>
</dbReference>
<dbReference type="InterPro" id="IPR001509">
    <property type="entry name" value="Epimerase_deHydtase"/>
</dbReference>
<feature type="domain" description="NAD-dependent epimerase/dehydratase" evidence="1">
    <location>
        <begin position="11"/>
        <end position="233"/>
    </location>
</feature>
<evidence type="ECO:0000259" key="1">
    <source>
        <dbReference type="Pfam" id="PF01370"/>
    </source>
</evidence>
<name>A0AAD7KAT4_9AGAR</name>
<evidence type="ECO:0000313" key="2">
    <source>
        <dbReference type="EMBL" id="KAJ7780719.1"/>
    </source>
</evidence>
<dbReference type="GO" id="GO:0005737">
    <property type="term" value="C:cytoplasm"/>
    <property type="evidence" value="ECO:0007669"/>
    <property type="project" value="TreeGrafter"/>
</dbReference>